<dbReference type="Proteomes" id="UP001174908">
    <property type="component" value="Unassembled WGS sequence"/>
</dbReference>
<gene>
    <name evidence="1" type="ORF">QTH91_14550</name>
</gene>
<dbReference type="SUPFAM" id="SSF52743">
    <property type="entry name" value="Subtilisin-like"/>
    <property type="match status" value="1"/>
</dbReference>
<dbReference type="RefSeq" id="WP_286660822.1">
    <property type="nucleotide sequence ID" value="NZ_JASZYV010000003.1"/>
</dbReference>
<keyword evidence="2" id="KW-1185">Reference proteome</keyword>
<organism evidence="1 2">
    <name type="scientific">Variovorax dokdonensis</name>
    <dbReference type="NCBI Taxonomy" id="344883"/>
    <lineage>
        <taxon>Bacteria</taxon>
        <taxon>Pseudomonadati</taxon>
        <taxon>Pseudomonadota</taxon>
        <taxon>Betaproteobacteria</taxon>
        <taxon>Burkholderiales</taxon>
        <taxon>Comamonadaceae</taxon>
        <taxon>Variovorax</taxon>
    </lineage>
</organism>
<protein>
    <recommendedName>
        <fullName evidence="3">Peptidase S8/S53 domain-containing protein</fullName>
    </recommendedName>
</protein>
<dbReference type="InterPro" id="IPR036852">
    <property type="entry name" value="Peptidase_S8/S53_dom_sf"/>
</dbReference>
<name>A0ABT7NCM6_9BURK</name>
<proteinExistence type="predicted"/>
<dbReference type="Gene3D" id="2.60.120.1290">
    <property type="match status" value="1"/>
</dbReference>
<dbReference type="Gene3D" id="3.40.50.200">
    <property type="entry name" value="Peptidase S8/S53 domain"/>
    <property type="match status" value="1"/>
</dbReference>
<sequence>MNATVSSGHDFDGDLPLACDLYLQWAIETDYVDVPNARIDQDATTSVGLLIEWKTQQAASDAAELVHALVIHVPSVYLGGSRSAGVGKIRRVWALTVPTAKLPDFLRRAGRLATRIELAMPMAEGKLGAENVKARLSRSPVLAAVLDDGCAFANDRFRDGMGTRILWLWNQDPEARGAPLIAGRGPTPQANFGYGGQYSKGDLDDLFDTADGRQDQAYQGAGLAGMRRRATHGAHVMDLLTNTEAPWPSGADPWEIVFVQFPRGGVEDPSGIWLKRHALDGLNYALACAGSDTRTVVANISWGPQTGPHDGNSALEVGIEELVQAQADLDPPRKLIISLPAGNSYGTQSHARVDYADGGSFDWHVPPDGELPAFIELWWPKGVLPGAAALRITAPGKASVAIEPGKNAAPDKSWWARLKKIGDCVKVLVVVRPTYAPGPSGRMPGQHGRWHFEIAPTPSGIDGSVHAYVARANHNMGARRRAKASYLCDAALQASRFVAPASREEEALDSAIRRVGTLNGLATGASTYVAAGYVSGEFEIARYSSAGPTRGMALKPDFACLTDRSQARPGLRATGSRTGTTAVLVGTSTAAPQLGRMLVMGPPPVEYTPSPPRPERVGAGCLGAQPWLLRKE</sequence>
<evidence type="ECO:0008006" key="3">
    <source>
        <dbReference type="Google" id="ProtNLM"/>
    </source>
</evidence>
<comment type="caution">
    <text evidence="1">The sequence shown here is derived from an EMBL/GenBank/DDBJ whole genome shotgun (WGS) entry which is preliminary data.</text>
</comment>
<reference evidence="1" key="1">
    <citation type="submission" date="2023-06" db="EMBL/GenBank/DDBJ databases">
        <authorList>
            <person name="Jiang Y."/>
            <person name="Liu Q."/>
        </authorList>
    </citation>
    <scope>NUCLEOTIDE SEQUENCE</scope>
    <source>
        <strain evidence="1">CGMCC 1.12089</strain>
    </source>
</reference>
<evidence type="ECO:0000313" key="1">
    <source>
        <dbReference type="EMBL" id="MDM0045707.1"/>
    </source>
</evidence>
<dbReference type="EMBL" id="JASZYV010000003">
    <property type="protein sequence ID" value="MDM0045707.1"/>
    <property type="molecule type" value="Genomic_DNA"/>
</dbReference>
<evidence type="ECO:0000313" key="2">
    <source>
        <dbReference type="Proteomes" id="UP001174908"/>
    </source>
</evidence>
<accession>A0ABT7NCM6</accession>